<name>A0ABP1PS03_9HEXA</name>
<reference evidence="2 3" key="1">
    <citation type="submission" date="2024-08" db="EMBL/GenBank/DDBJ databases">
        <authorList>
            <person name="Cucini C."/>
            <person name="Frati F."/>
        </authorList>
    </citation>
    <scope>NUCLEOTIDE SEQUENCE [LARGE SCALE GENOMIC DNA]</scope>
</reference>
<evidence type="ECO:0000313" key="2">
    <source>
        <dbReference type="EMBL" id="CAL8075159.1"/>
    </source>
</evidence>
<dbReference type="EMBL" id="CAXLJM020000007">
    <property type="protein sequence ID" value="CAL8075159.1"/>
    <property type="molecule type" value="Genomic_DNA"/>
</dbReference>
<organism evidence="2 3">
    <name type="scientific">Orchesella dallaii</name>
    <dbReference type="NCBI Taxonomy" id="48710"/>
    <lineage>
        <taxon>Eukaryota</taxon>
        <taxon>Metazoa</taxon>
        <taxon>Ecdysozoa</taxon>
        <taxon>Arthropoda</taxon>
        <taxon>Hexapoda</taxon>
        <taxon>Collembola</taxon>
        <taxon>Entomobryomorpha</taxon>
        <taxon>Entomobryoidea</taxon>
        <taxon>Orchesellidae</taxon>
        <taxon>Orchesellinae</taxon>
        <taxon>Orchesella</taxon>
    </lineage>
</organism>
<comment type="caution">
    <text evidence="2">The sequence shown here is derived from an EMBL/GenBank/DDBJ whole genome shotgun (WGS) entry which is preliminary data.</text>
</comment>
<evidence type="ECO:0000313" key="3">
    <source>
        <dbReference type="Proteomes" id="UP001642540"/>
    </source>
</evidence>
<accession>A0ABP1PS03</accession>
<gene>
    <name evidence="2" type="ORF">ODALV1_LOCUS3091</name>
</gene>
<feature type="coiled-coil region" evidence="1">
    <location>
        <begin position="344"/>
        <end position="371"/>
    </location>
</feature>
<dbReference type="Proteomes" id="UP001642540">
    <property type="component" value="Unassembled WGS sequence"/>
</dbReference>
<evidence type="ECO:0000256" key="1">
    <source>
        <dbReference type="SAM" id="Coils"/>
    </source>
</evidence>
<protein>
    <submittedName>
        <fullName evidence="2">Uncharacterized protein</fullName>
    </submittedName>
</protein>
<keyword evidence="1" id="KW-0175">Coiled coil</keyword>
<keyword evidence="3" id="KW-1185">Reference proteome</keyword>
<sequence length="377" mass="43494">MEPFFLISEATEGCGRELLRSVTDNSCPVIAFVKNIEQLGTLRDDFSSVIWIVLDVNRKVESVAKFLKLFPCPNYIVNFSGQNFAEVSLGIERQLGNVYKERERGRTELTLDGIADDDDGDECKIFINVVDKRSNLKRKSKTVSKKFGKLVKGAKRKLSSLAHDSETDTEENEPLIRHRLEPPGFFSRLFSLCCPCFSEPPEPEHSFENPQQLRMHVRSKHLDEIFNSMRKQQDSIISNWATSLEDLRKKETQKIEALVSSINDKREAEDESLTAIKERQNRNTKDNLSSVLTPDIIRKIEESRSRQTKGKVHYDADRAFKEGQNLISKQVAIDKAQLQERYYVQLVEKQLEKLNELNVKYQSKLQSMQKLYFRNGP</sequence>
<proteinExistence type="predicted"/>